<protein>
    <submittedName>
        <fullName evidence="1">Uncharacterized protein</fullName>
    </submittedName>
</protein>
<proteinExistence type="predicted"/>
<name>A0A6G1KK14_9PLEO</name>
<evidence type="ECO:0000313" key="2">
    <source>
        <dbReference type="Proteomes" id="UP000799428"/>
    </source>
</evidence>
<dbReference type="AlphaFoldDB" id="A0A6G1KK14"/>
<organism evidence="1 2">
    <name type="scientific">Pleomassaria siparia CBS 279.74</name>
    <dbReference type="NCBI Taxonomy" id="1314801"/>
    <lineage>
        <taxon>Eukaryota</taxon>
        <taxon>Fungi</taxon>
        <taxon>Dikarya</taxon>
        <taxon>Ascomycota</taxon>
        <taxon>Pezizomycotina</taxon>
        <taxon>Dothideomycetes</taxon>
        <taxon>Pleosporomycetidae</taxon>
        <taxon>Pleosporales</taxon>
        <taxon>Pleomassariaceae</taxon>
        <taxon>Pleomassaria</taxon>
    </lineage>
</organism>
<evidence type="ECO:0000313" key="1">
    <source>
        <dbReference type="EMBL" id="KAF2713246.1"/>
    </source>
</evidence>
<gene>
    <name evidence="1" type="ORF">K504DRAFT_461798</name>
</gene>
<accession>A0A6G1KK14</accession>
<dbReference type="EMBL" id="MU005765">
    <property type="protein sequence ID" value="KAF2713246.1"/>
    <property type="molecule type" value="Genomic_DNA"/>
</dbReference>
<reference evidence="1" key="1">
    <citation type="journal article" date="2020" name="Stud. Mycol.">
        <title>101 Dothideomycetes genomes: a test case for predicting lifestyles and emergence of pathogens.</title>
        <authorList>
            <person name="Haridas S."/>
            <person name="Albert R."/>
            <person name="Binder M."/>
            <person name="Bloem J."/>
            <person name="Labutti K."/>
            <person name="Salamov A."/>
            <person name="Andreopoulos B."/>
            <person name="Baker S."/>
            <person name="Barry K."/>
            <person name="Bills G."/>
            <person name="Bluhm B."/>
            <person name="Cannon C."/>
            <person name="Castanera R."/>
            <person name="Culley D."/>
            <person name="Daum C."/>
            <person name="Ezra D."/>
            <person name="Gonzalez J."/>
            <person name="Henrissat B."/>
            <person name="Kuo A."/>
            <person name="Liang C."/>
            <person name="Lipzen A."/>
            <person name="Lutzoni F."/>
            <person name="Magnuson J."/>
            <person name="Mondo S."/>
            <person name="Nolan M."/>
            <person name="Ohm R."/>
            <person name="Pangilinan J."/>
            <person name="Park H.-J."/>
            <person name="Ramirez L."/>
            <person name="Alfaro M."/>
            <person name="Sun H."/>
            <person name="Tritt A."/>
            <person name="Yoshinaga Y."/>
            <person name="Zwiers L.-H."/>
            <person name="Turgeon B."/>
            <person name="Goodwin S."/>
            <person name="Spatafora J."/>
            <person name="Crous P."/>
            <person name="Grigoriev I."/>
        </authorList>
    </citation>
    <scope>NUCLEOTIDE SEQUENCE</scope>
    <source>
        <strain evidence="1">CBS 279.74</strain>
    </source>
</reference>
<dbReference type="Proteomes" id="UP000799428">
    <property type="component" value="Unassembled WGS sequence"/>
</dbReference>
<keyword evidence="2" id="KW-1185">Reference proteome</keyword>
<sequence length="201" mass="23069">MVDGKITPEYQFCLEQISSCLMSKCPKDTWTDTACRRWCIWNAYTSLWESAEQCGFLQKYQGLFYEGHPEDLPWEGAYPPPPTLAQSSLARSTVTPLPVAHDIHYEIPKSPEYKHYTDKSGDCIIAECEDSNIPKVQGELAPTPKRDLVRRIECDECHQHFDFCIHEGGNQHIADCEKSCARRVCWMDASCRTCDEKYDTC</sequence>